<evidence type="ECO:0000313" key="1">
    <source>
        <dbReference type="EMBL" id="MBB3840783.1"/>
    </source>
</evidence>
<comment type="caution">
    <text evidence="1">The sequence shown here is derived from an EMBL/GenBank/DDBJ whole genome shotgun (WGS) entry which is preliminary data.</text>
</comment>
<evidence type="ECO:0000313" key="2">
    <source>
        <dbReference type="Proteomes" id="UP000541352"/>
    </source>
</evidence>
<gene>
    <name evidence="1" type="ORF">FHS57_004803</name>
</gene>
<protein>
    <submittedName>
        <fullName evidence="1">Uncharacterized protein</fullName>
    </submittedName>
</protein>
<dbReference type="NCBIfam" id="NF046077">
    <property type="entry name" value="LPS_M949_RS01915"/>
    <property type="match status" value="1"/>
</dbReference>
<dbReference type="InterPro" id="IPR058148">
    <property type="entry name" value="M949_RS01915-like_dom"/>
</dbReference>
<sequence length="165" mass="19267">MTENIDKIANGKDTLHTKIKAINLKVEKASFIKLWEINDFVLAKEKQESNIWFWTKYCSFNDVDKDGIPDPIIVYGTKGANGYDDGRIKFIIYYKDQKYAIRHQNGVLDFERETQVDKAFYSLPKAIQASIQQKMEAMTENNQAIFPAGWQTFMKQQKTAFHERQ</sequence>
<reference evidence="1 2" key="1">
    <citation type="submission" date="2020-08" db="EMBL/GenBank/DDBJ databases">
        <title>Genomic Encyclopedia of Type Strains, Phase IV (KMG-IV): sequencing the most valuable type-strain genomes for metagenomic binning, comparative biology and taxonomic classification.</title>
        <authorList>
            <person name="Goeker M."/>
        </authorList>
    </citation>
    <scope>NUCLEOTIDE SEQUENCE [LARGE SCALE GENOMIC DNA]</scope>
    <source>
        <strain evidence="1 2">DSM 17976</strain>
    </source>
</reference>
<dbReference type="AlphaFoldDB" id="A0A7W5ZNS6"/>
<name>A0A7W5ZNS6_9BACT</name>
<dbReference type="Proteomes" id="UP000541352">
    <property type="component" value="Unassembled WGS sequence"/>
</dbReference>
<organism evidence="1 2">
    <name type="scientific">Runella defluvii</name>
    <dbReference type="NCBI Taxonomy" id="370973"/>
    <lineage>
        <taxon>Bacteria</taxon>
        <taxon>Pseudomonadati</taxon>
        <taxon>Bacteroidota</taxon>
        <taxon>Cytophagia</taxon>
        <taxon>Cytophagales</taxon>
        <taxon>Spirosomataceae</taxon>
        <taxon>Runella</taxon>
    </lineage>
</organism>
<dbReference type="EMBL" id="JACIBY010000012">
    <property type="protein sequence ID" value="MBB3840783.1"/>
    <property type="molecule type" value="Genomic_DNA"/>
</dbReference>
<keyword evidence="2" id="KW-1185">Reference proteome</keyword>
<accession>A0A7W5ZNS6</accession>
<proteinExistence type="predicted"/>